<reference evidence="2" key="1">
    <citation type="submission" date="2020-09" db="EMBL/GenBank/DDBJ databases">
        <title>Hoyosella lacisalsi sp. nov., a halotolerant actinobacterium isolated from soil of Lake Gudzhirganskoe.</title>
        <authorList>
            <person name="Yang Q."/>
            <person name="Guo P.Y."/>
            <person name="Liu S.W."/>
            <person name="Li F.N."/>
            <person name="Sun C.H."/>
        </authorList>
    </citation>
    <scope>NUCLEOTIDE SEQUENCE</scope>
    <source>
        <strain evidence="2">G463</strain>
    </source>
</reference>
<evidence type="ECO:0000259" key="1">
    <source>
        <dbReference type="Pfam" id="PF03435"/>
    </source>
</evidence>
<dbReference type="InterPro" id="IPR036291">
    <property type="entry name" value="NAD(P)-bd_dom_sf"/>
</dbReference>
<proteinExistence type="predicted"/>
<sequence>MAAAESQAREFDLVLYGASGFVGRLTAAHVAQRAPGFARIAVAGRNRDKLQAVVDEIGGVAHTWPIIEADASDPASLRALARRARVIVTTVGPYAQYGMPLVRACAEEGTDYADLTGEQLFVHDTIAQCHEVAAGTGARIVHSCGFDSIPSDINAYLLYKHVLADDAGELLDTTLYVKAARGGLSGGTVASGRYQMEREARDKELARITHDPYTFSTDRALEPELGEQPEGGFGKASDIDPGLRGWTGTFLMAPYNTRIVRRTNGLLGWAYGKQFRYREVMGTGSGAAAPIVAGTMSAALGALWKLGPTMFRRVPRPILDRLLPAPGTGPSDESRAKGFFVIETYADTTSGARYKATFSAQGDPGYAATAVMLGEAGLCLALDRDELSPLTGVITPASAMGDVLPRRLREAGITVATERLPAP</sequence>
<dbReference type="RefSeq" id="WP_192039681.1">
    <property type="nucleotide sequence ID" value="NZ_JACYWE010000007.1"/>
</dbReference>
<dbReference type="InterPro" id="IPR051276">
    <property type="entry name" value="Saccharopine_DH-like_oxidrdct"/>
</dbReference>
<feature type="domain" description="Saccharopine dehydrogenase NADP binding" evidence="1">
    <location>
        <begin position="14"/>
        <end position="132"/>
    </location>
</feature>
<protein>
    <submittedName>
        <fullName evidence="2">Saccharopine dehydrogenase NADP-binding domain-containing protein</fullName>
    </submittedName>
</protein>
<dbReference type="SUPFAM" id="SSF51735">
    <property type="entry name" value="NAD(P)-binding Rossmann-fold domains"/>
    <property type="match status" value="1"/>
</dbReference>
<evidence type="ECO:0000313" key="2">
    <source>
        <dbReference type="EMBL" id="MBD8507219.1"/>
    </source>
</evidence>
<dbReference type="Pfam" id="PF03435">
    <property type="entry name" value="Sacchrp_dh_NADP"/>
    <property type="match status" value="1"/>
</dbReference>
<name>A0A927JD96_9ACTN</name>
<evidence type="ECO:0000313" key="3">
    <source>
        <dbReference type="Proteomes" id="UP000642993"/>
    </source>
</evidence>
<dbReference type="EMBL" id="JACYWE010000007">
    <property type="protein sequence ID" value="MBD8507219.1"/>
    <property type="molecule type" value="Genomic_DNA"/>
</dbReference>
<organism evidence="2 3">
    <name type="scientific">Lolliginicoccus lacisalsi</name>
    <dbReference type="NCBI Taxonomy" id="2742202"/>
    <lineage>
        <taxon>Bacteria</taxon>
        <taxon>Bacillati</taxon>
        <taxon>Actinomycetota</taxon>
        <taxon>Actinomycetes</taxon>
        <taxon>Mycobacteriales</taxon>
        <taxon>Hoyosellaceae</taxon>
        <taxon>Lolliginicoccus</taxon>
    </lineage>
</organism>
<dbReference type="AlphaFoldDB" id="A0A927JD96"/>
<comment type="caution">
    <text evidence="2">The sequence shown here is derived from an EMBL/GenBank/DDBJ whole genome shotgun (WGS) entry which is preliminary data.</text>
</comment>
<dbReference type="GO" id="GO:0009247">
    <property type="term" value="P:glycolipid biosynthetic process"/>
    <property type="evidence" value="ECO:0007669"/>
    <property type="project" value="TreeGrafter"/>
</dbReference>
<dbReference type="Proteomes" id="UP000642993">
    <property type="component" value="Unassembled WGS sequence"/>
</dbReference>
<keyword evidence="3" id="KW-1185">Reference proteome</keyword>
<gene>
    <name evidence="2" type="ORF">HT102_12060</name>
</gene>
<dbReference type="Gene3D" id="3.40.50.720">
    <property type="entry name" value="NAD(P)-binding Rossmann-like Domain"/>
    <property type="match status" value="1"/>
</dbReference>
<accession>A0A927JD96</accession>
<dbReference type="InterPro" id="IPR005097">
    <property type="entry name" value="Sacchrp_dh_NADP-bd"/>
</dbReference>
<dbReference type="GO" id="GO:0005886">
    <property type="term" value="C:plasma membrane"/>
    <property type="evidence" value="ECO:0007669"/>
    <property type="project" value="TreeGrafter"/>
</dbReference>
<dbReference type="PANTHER" id="PTHR12286:SF5">
    <property type="entry name" value="SACCHAROPINE DEHYDROGENASE-LIKE OXIDOREDUCTASE"/>
    <property type="match status" value="1"/>
</dbReference>
<dbReference type="PANTHER" id="PTHR12286">
    <property type="entry name" value="SACCHAROPINE DEHYDROGENASE-LIKE OXIDOREDUCTASE"/>
    <property type="match status" value="1"/>
</dbReference>